<dbReference type="RefSeq" id="WP_284316531.1">
    <property type="nucleotide sequence ID" value="NZ_BSPC01000076.1"/>
</dbReference>
<dbReference type="Gene3D" id="1.10.10.10">
    <property type="entry name" value="Winged helix-like DNA-binding domain superfamily/Winged helix DNA-binding domain"/>
    <property type="match status" value="1"/>
</dbReference>
<dbReference type="InterPro" id="IPR043129">
    <property type="entry name" value="ATPase_NBD"/>
</dbReference>
<comment type="similarity">
    <text evidence="1">Belongs to the ROK (NagC/XylR) family.</text>
</comment>
<evidence type="ECO:0000313" key="4">
    <source>
        <dbReference type="Proteomes" id="UP001156882"/>
    </source>
</evidence>
<feature type="domain" description="HTH marR-type" evidence="2">
    <location>
        <begin position="15"/>
        <end position="56"/>
    </location>
</feature>
<accession>A0ABQ6CT88</accession>
<gene>
    <name evidence="3" type="ORF">GCM10007874_66190</name>
</gene>
<proteinExistence type="inferred from homology"/>
<sequence length="402" mass="42426">MDIPSPPTLTESSRAVLRLLATRGPITRPQLGAILDLSKPTMSAAVSELSAMGLVASFGSHKGALGRTAVIYGLGPAAGYAVGIDVGEAQVRAVAHTLDDLPLATIEEQIPRRQRGSIEGVGEVIASVARAAMLAVGDKHGSPRTVAVAVPRIVSQHHLGQNKRRSPEAILQQLRNWLEVPVILENNVNCAALGELHYGAGKSHDVFAYLQVGVRIGLGIVINGRLFRGFNGAAGEIGRLPFPWTSSEIPTREGLEHYLGSNALIRRCTEDWPEEEGPPPVSAKELFAWAEEGLPRAQKWVARHAADIGRLVAACIGMVDPGLIVLGGGVGQNPLVLKEVQRVARELTWAADIAVSALGPGATALGATRLAAEYALGLILGETNRSLVVLPSLRAAERDEAV</sequence>
<dbReference type="PANTHER" id="PTHR18964:SF149">
    <property type="entry name" value="BIFUNCTIONAL UDP-N-ACETYLGLUCOSAMINE 2-EPIMERASE_N-ACETYLMANNOSAMINE KINASE"/>
    <property type="match status" value="1"/>
</dbReference>
<organism evidence="3 4">
    <name type="scientific">Labrys miyagiensis</name>
    <dbReference type="NCBI Taxonomy" id="346912"/>
    <lineage>
        <taxon>Bacteria</taxon>
        <taxon>Pseudomonadati</taxon>
        <taxon>Pseudomonadota</taxon>
        <taxon>Alphaproteobacteria</taxon>
        <taxon>Hyphomicrobiales</taxon>
        <taxon>Xanthobacteraceae</taxon>
        <taxon>Labrys</taxon>
    </lineage>
</organism>
<reference evidence="4" key="1">
    <citation type="journal article" date="2019" name="Int. J. Syst. Evol. Microbiol.">
        <title>The Global Catalogue of Microorganisms (GCM) 10K type strain sequencing project: providing services to taxonomists for standard genome sequencing and annotation.</title>
        <authorList>
            <consortium name="The Broad Institute Genomics Platform"/>
            <consortium name="The Broad Institute Genome Sequencing Center for Infectious Disease"/>
            <person name="Wu L."/>
            <person name="Ma J."/>
        </authorList>
    </citation>
    <scope>NUCLEOTIDE SEQUENCE [LARGE SCALE GENOMIC DNA]</scope>
    <source>
        <strain evidence="4">NBRC 101365</strain>
    </source>
</reference>
<protein>
    <recommendedName>
        <fullName evidence="2">HTH marR-type domain-containing protein</fullName>
    </recommendedName>
</protein>
<dbReference type="CDD" id="cd23763">
    <property type="entry name" value="ASKHA_ATPase_ROK"/>
    <property type="match status" value="1"/>
</dbReference>
<dbReference type="EMBL" id="BSPC01000076">
    <property type="protein sequence ID" value="GLS23598.1"/>
    <property type="molecule type" value="Genomic_DNA"/>
</dbReference>
<dbReference type="InterPro" id="IPR000600">
    <property type="entry name" value="ROK"/>
</dbReference>
<dbReference type="InterPro" id="IPR000835">
    <property type="entry name" value="HTH_MarR-typ"/>
</dbReference>
<dbReference type="Pfam" id="PF12802">
    <property type="entry name" value="MarR_2"/>
    <property type="match status" value="1"/>
</dbReference>
<dbReference type="SUPFAM" id="SSF53067">
    <property type="entry name" value="Actin-like ATPase domain"/>
    <property type="match status" value="1"/>
</dbReference>
<name>A0ABQ6CT88_9HYPH</name>
<dbReference type="InterPro" id="IPR036390">
    <property type="entry name" value="WH_DNA-bd_sf"/>
</dbReference>
<dbReference type="Gene3D" id="3.30.420.40">
    <property type="match status" value="2"/>
</dbReference>
<dbReference type="Pfam" id="PF00480">
    <property type="entry name" value="ROK"/>
    <property type="match status" value="1"/>
</dbReference>
<dbReference type="Proteomes" id="UP001156882">
    <property type="component" value="Unassembled WGS sequence"/>
</dbReference>
<evidence type="ECO:0000259" key="2">
    <source>
        <dbReference type="Pfam" id="PF12802"/>
    </source>
</evidence>
<evidence type="ECO:0000313" key="3">
    <source>
        <dbReference type="EMBL" id="GLS23598.1"/>
    </source>
</evidence>
<dbReference type="InterPro" id="IPR036388">
    <property type="entry name" value="WH-like_DNA-bd_sf"/>
</dbReference>
<evidence type="ECO:0000256" key="1">
    <source>
        <dbReference type="ARBA" id="ARBA00006479"/>
    </source>
</evidence>
<dbReference type="SUPFAM" id="SSF46785">
    <property type="entry name" value="Winged helix' DNA-binding domain"/>
    <property type="match status" value="1"/>
</dbReference>
<comment type="caution">
    <text evidence="3">The sequence shown here is derived from an EMBL/GenBank/DDBJ whole genome shotgun (WGS) entry which is preliminary data.</text>
</comment>
<dbReference type="PANTHER" id="PTHR18964">
    <property type="entry name" value="ROK (REPRESSOR, ORF, KINASE) FAMILY"/>
    <property type="match status" value="1"/>
</dbReference>
<keyword evidence="4" id="KW-1185">Reference proteome</keyword>